<comment type="caution">
    <text evidence="4">The sequence shown here is derived from an EMBL/GenBank/DDBJ whole genome shotgun (WGS) entry which is preliminary data.</text>
</comment>
<reference evidence="4" key="1">
    <citation type="submission" date="2020-03" db="EMBL/GenBank/DDBJ databases">
        <title>Site-based positive gene gene selection in Geosmithia morbida across the United States reveals a broad range of putative effectors and factors for local host and environmental adapation.</title>
        <authorList>
            <person name="Onufrak A."/>
            <person name="Murdoch R.W."/>
            <person name="Gazis R."/>
            <person name="Huff M."/>
            <person name="Staton M."/>
            <person name="Klingeman W."/>
            <person name="Hadziabdic D."/>
        </authorList>
    </citation>
    <scope>NUCLEOTIDE SEQUENCE</scope>
    <source>
        <strain evidence="4">1262</strain>
    </source>
</reference>
<evidence type="ECO:0000313" key="5">
    <source>
        <dbReference type="Proteomes" id="UP000749293"/>
    </source>
</evidence>
<dbReference type="InterPro" id="IPR055148">
    <property type="entry name" value="ZW10_C_2"/>
</dbReference>
<evidence type="ECO:0000256" key="2">
    <source>
        <dbReference type="SAM" id="MobiDB-lite"/>
    </source>
</evidence>
<keyword evidence="1" id="KW-0175">Coiled coil</keyword>
<dbReference type="EMBL" id="JAANYQ010000015">
    <property type="protein sequence ID" value="KAF4120689.1"/>
    <property type="molecule type" value="Genomic_DNA"/>
</dbReference>
<keyword evidence="5" id="KW-1185">Reference proteome</keyword>
<feature type="compositionally biased region" description="Acidic residues" evidence="2">
    <location>
        <begin position="460"/>
        <end position="476"/>
    </location>
</feature>
<feature type="coiled-coil region" evidence="1">
    <location>
        <begin position="39"/>
        <end position="77"/>
    </location>
</feature>
<dbReference type="GO" id="GO:0006888">
    <property type="term" value="P:endoplasmic reticulum to Golgi vesicle-mediated transport"/>
    <property type="evidence" value="ECO:0007669"/>
    <property type="project" value="TreeGrafter"/>
</dbReference>
<dbReference type="RefSeq" id="XP_035319341.1">
    <property type="nucleotide sequence ID" value="XM_035464671.1"/>
</dbReference>
<dbReference type="AlphaFoldDB" id="A0A9P4YTF4"/>
<feature type="domain" description="ZW10 C-terminal helical" evidence="3">
    <location>
        <begin position="698"/>
        <end position="852"/>
    </location>
</feature>
<dbReference type="GO" id="GO:1990423">
    <property type="term" value="C:RZZ complex"/>
    <property type="evidence" value="ECO:0007669"/>
    <property type="project" value="TreeGrafter"/>
</dbReference>
<feature type="compositionally biased region" description="Low complexity" evidence="2">
    <location>
        <begin position="517"/>
        <end position="531"/>
    </location>
</feature>
<dbReference type="InterPro" id="IPR046362">
    <property type="entry name" value="Zw10/DSL1_C_sf"/>
</dbReference>
<protein>
    <submittedName>
        <fullName evidence="4">Protein transport protein DSL1/ZW10</fullName>
    </submittedName>
</protein>
<organism evidence="4 5">
    <name type="scientific">Geosmithia morbida</name>
    <dbReference type="NCBI Taxonomy" id="1094350"/>
    <lineage>
        <taxon>Eukaryota</taxon>
        <taxon>Fungi</taxon>
        <taxon>Dikarya</taxon>
        <taxon>Ascomycota</taxon>
        <taxon>Pezizomycotina</taxon>
        <taxon>Sordariomycetes</taxon>
        <taxon>Hypocreomycetidae</taxon>
        <taxon>Hypocreales</taxon>
        <taxon>Bionectriaceae</taxon>
        <taxon>Geosmithia</taxon>
    </lineage>
</organism>
<evidence type="ECO:0000313" key="4">
    <source>
        <dbReference type="EMBL" id="KAF4120689.1"/>
    </source>
</evidence>
<dbReference type="OrthoDB" id="534815at2759"/>
<proteinExistence type="predicted"/>
<dbReference type="Gene3D" id="1.10.357.150">
    <property type="match status" value="1"/>
</dbReference>
<feature type="region of interest" description="Disordered" evidence="2">
    <location>
        <begin position="414"/>
        <end position="531"/>
    </location>
</feature>
<evidence type="ECO:0000259" key="3">
    <source>
        <dbReference type="Pfam" id="PF22766"/>
    </source>
</evidence>
<dbReference type="Pfam" id="PF22766">
    <property type="entry name" value="ZW10_C2"/>
    <property type="match status" value="1"/>
</dbReference>
<dbReference type="GeneID" id="55968923"/>
<gene>
    <name evidence="4" type="ORF">GMORB2_2693</name>
</gene>
<dbReference type="PANTHER" id="PTHR12205:SF0">
    <property type="entry name" value="CENTROMERE_KINETOCHORE PROTEIN ZW10 HOMOLOG"/>
    <property type="match status" value="1"/>
</dbReference>
<evidence type="ECO:0000256" key="1">
    <source>
        <dbReference type="SAM" id="Coils"/>
    </source>
</evidence>
<dbReference type="GO" id="GO:0007094">
    <property type="term" value="P:mitotic spindle assembly checkpoint signaling"/>
    <property type="evidence" value="ECO:0007669"/>
    <property type="project" value="TreeGrafter"/>
</dbReference>
<feature type="compositionally biased region" description="Acidic residues" evidence="2">
    <location>
        <begin position="430"/>
        <end position="447"/>
    </location>
</feature>
<accession>A0A9P4YTF4</accession>
<name>A0A9P4YTF4_9HYPO</name>
<sequence>MADAKHLSHAIVAFALDGQFPDDITALPPISQTDLAPAIASLDESRAKLEAEIHAINEETRGEVSSWERNAKSLQDDIIRSKAIANDIIRQSEAPETSGEAIQAAEERAEFLAREAQYSQQLHGVIKGIHHVNGLLDSVETASKEHRILDSLRLLEKSWDAIDHLGVSKSCRVMRLLDIRSFELKSDVHAVFDRLWKDLIEVDMGAGQVAIHDAAGDDQMTLADAVIGFKAYKEVDERMEQLWRNIDAAIVTPRMDAKAKSLPKFQTSGDAIGLDGRADGSIRSLLADLEKMLALLAAKLPSDLIPPLCGYMMADVVPRLIRDWLSPAVPTSLENMAGFEETMEDSKQFCASLEQHGYTGFEELQDWVENAPTVWLNKCRETALDTIRTRLANGIGKSRPVEKIEKQMVSLPEGKELATSGAGAAADTNDWGDDWGEAWDEDGEADVSVESNGKAAGAQPEDDGTDAWGWEEEEAAGETKPPSGKADDDEDESADAWGWGDDIGTQEPASAPAATDAGKSTKPKSTATAAAAQSTRELILKETYHISSMPDPVLDLISSILDDGARLAKGGDEFAHVSSMAPGLFDLPTSALALFRAISPHYYSLDGGGNMFLYNDAMYLAERLSTLSEEWRQRSDVTPPVKGMLRLEADAKSLQSFANRSYTDEMNVQKTVLRDLVGGSQGLAGQDEWESAIESGTARVRTMAATWEPILARSVWSQAVGSLADALAMKLITDVLEMSSIGQDEAYSIAKVMAAATELDDLFLPSKLSGAGAGTGAATAAEGDEMPATAQYAPNWLRLKYLSEVLQSNLNEVKFLWLDSELSLYFTVNEVTDLIEASFENNSRTREAIREIQARPNPLA</sequence>
<dbReference type="PANTHER" id="PTHR12205">
    <property type="entry name" value="CENTROMERE/KINETOCHORE PROTEIN ZW10"/>
    <property type="match status" value="1"/>
</dbReference>
<dbReference type="GO" id="GO:0005737">
    <property type="term" value="C:cytoplasm"/>
    <property type="evidence" value="ECO:0007669"/>
    <property type="project" value="GOC"/>
</dbReference>
<dbReference type="Proteomes" id="UP000749293">
    <property type="component" value="Unassembled WGS sequence"/>
</dbReference>